<dbReference type="SUPFAM" id="SSF144232">
    <property type="entry name" value="HIT/MYND zinc finger-like"/>
    <property type="match status" value="1"/>
</dbReference>
<keyword evidence="3" id="KW-0862">Zinc</keyword>
<dbReference type="Proteomes" id="UP000613580">
    <property type="component" value="Unassembled WGS sequence"/>
</dbReference>
<evidence type="ECO:0000256" key="3">
    <source>
        <dbReference type="ARBA" id="ARBA00022833"/>
    </source>
</evidence>
<dbReference type="PROSITE" id="PS50865">
    <property type="entry name" value="ZF_MYND_2"/>
    <property type="match status" value="1"/>
</dbReference>
<accession>A0A8H6SBA5</accession>
<name>A0A8H6SBA5_MYCCL</name>
<evidence type="ECO:0000313" key="7">
    <source>
        <dbReference type="Proteomes" id="UP000613580"/>
    </source>
</evidence>
<keyword evidence="7" id="KW-1185">Reference proteome</keyword>
<dbReference type="OrthoDB" id="265717at2759"/>
<protein>
    <submittedName>
        <fullName evidence="6">MYND-type domain-containing protein</fullName>
    </submittedName>
</protein>
<comment type="caution">
    <text evidence="6">The sequence shown here is derived from an EMBL/GenBank/DDBJ whole genome shotgun (WGS) entry which is preliminary data.</text>
</comment>
<keyword evidence="2 4" id="KW-0863">Zinc-finger</keyword>
<reference evidence="6" key="1">
    <citation type="submission" date="2020-05" db="EMBL/GenBank/DDBJ databases">
        <title>Mycena genomes resolve the evolution of fungal bioluminescence.</title>
        <authorList>
            <person name="Tsai I.J."/>
        </authorList>
    </citation>
    <scope>NUCLEOTIDE SEQUENCE</scope>
    <source>
        <strain evidence="6">110903Hualien_Pintung</strain>
    </source>
</reference>
<feature type="domain" description="MYND-type" evidence="5">
    <location>
        <begin position="141"/>
        <end position="177"/>
    </location>
</feature>
<dbReference type="EMBL" id="JACAZE010000018">
    <property type="protein sequence ID" value="KAF7295807.1"/>
    <property type="molecule type" value="Genomic_DNA"/>
</dbReference>
<dbReference type="AlphaFoldDB" id="A0A8H6SBA5"/>
<evidence type="ECO:0000256" key="4">
    <source>
        <dbReference type="PROSITE-ProRule" id="PRU00134"/>
    </source>
</evidence>
<organism evidence="6 7">
    <name type="scientific">Mycena chlorophos</name>
    <name type="common">Agaric fungus</name>
    <name type="synonym">Agaricus chlorophos</name>
    <dbReference type="NCBI Taxonomy" id="658473"/>
    <lineage>
        <taxon>Eukaryota</taxon>
        <taxon>Fungi</taxon>
        <taxon>Dikarya</taxon>
        <taxon>Basidiomycota</taxon>
        <taxon>Agaricomycotina</taxon>
        <taxon>Agaricomycetes</taxon>
        <taxon>Agaricomycetidae</taxon>
        <taxon>Agaricales</taxon>
        <taxon>Marasmiineae</taxon>
        <taxon>Mycenaceae</taxon>
        <taxon>Mycena</taxon>
    </lineage>
</organism>
<evidence type="ECO:0000313" key="6">
    <source>
        <dbReference type="EMBL" id="KAF7295807.1"/>
    </source>
</evidence>
<evidence type="ECO:0000259" key="5">
    <source>
        <dbReference type="PROSITE" id="PS50865"/>
    </source>
</evidence>
<proteinExistence type="predicted"/>
<dbReference type="Pfam" id="PF01753">
    <property type="entry name" value="zf-MYND"/>
    <property type="match status" value="1"/>
</dbReference>
<gene>
    <name evidence="6" type="ORF">HMN09_01123600</name>
</gene>
<keyword evidence="1" id="KW-0479">Metal-binding</keyword>
<evidence type="ECO:0000256" key="2">
    <source>
        <dbReference type="ARBA" id="ARBA00022771"/>
    </source>
</evidence>
<dbReference type="InterPro" id="IPR002893">
    <property type="entry name" value="Znf_MYND"/>
</dbReference>
<evidence type="ECO:0000256" key="1">
    <source>
        <dbReference type="ARBA" id="ARBA00022723"/>
    </source>
</evidence>
<dbReference type="GO" id="GO:0008270">
    <property type="term" value="F:zinc ion binding"/>
    <property type="evidence" value="ECO:0007669"/>
    <property type="project" value="UniProtKB-KW"/>
</dbReference>
<sequence>MPLPDFSAELHFPSFPELPTEYYNVSSHFDWQTGRPRVHWCLLAEIKALIPWPMRPMYHVVDRDGNGPYLISFHLTEEAMLRFAGLKAGDTLCIMYAIQHRFMDGQIGVRVEEARSVKVLHCNLGSLFDIQHKIVHNVGKCNRCGKASTLKCARCRLYYCGKECQANDWKAGHKNECKVGKQICAWDFEWDAFDNERWFL</sequence>
<dbReference type="Gene3D" id="6.10.140.2220">
    <property type="match status" value="1"/>
</dbReference>